<dbReference type="InterPro" id="IPR018490">
    <property type="entry name" value="cNMP-bd_dom_sf"/>
</dbReference>
<reference evidence="1 2" key="1">
    <citation type="submission" date="2024-03" db="EMBL/GenBank/DDBJ databases">
        <title>Two novel species of the genus Flavobacterium exhibiting potentially degradation of complex polysaccharides.</title>
        <authorList>
            <person name="Lian X."/>
        </authorList>
    </citation>
    <scope>NUCLEOTIDE SEQUENCE [LARGE SCALE GENOMIC DNA]</scope>
    <source>
        <strain evidence="2">j3</strain>
    </source>
</reference>
<dbReference type="SUPFAM" id="SSF51206">
    <property type="entry name" value="cAMP-binding domain-like"/>
    <property type="match status" value="1"/>
</dbReference>
<evidence type="ECO:0000313" key="1">
    <source>
        <dbReference type="EMBL" id="MEM0543405.1"/>
    </source>
</evidence>
<evidence type="ECO:0000313" key="2">
    <source>
        <dbReference type="Proteomes" id="UP001460072"/>
    </source>
</evidence>
<dbReference type="RefSeq" id="WP_342696599.1">
    <property type="nucleotide sequence ID" value="NZ_JBCGDO010000017.1"/>
</dbReference>
<gene>
    <name evidence="1" type="ORF">WFZ85_12320</name>
</gene>
<dbReference type="InterPro" id="IPR014710">
    <property type="entry name" value="RmlC-like_jellyroll"/>
</dbReference>
<proteinExistence type="predicted"/>
<organism evidence="1 2">
    <name type="scientific">Flavobacterium aureirubrum</name>
    <dbReference type="NCBI Taxonomy" id="3133147"/>
    <lineage>
        <taxon>Bacteria</taxon>
        <taxon>Pseudomonadati</taxon>
        <taxon>Bacteroidota</taxon>
        <taxon>Flavobacteriia</taxon>
        <taxon>Flavobacteriales</taxon>
        <taxon>Flavobacteriaceae</taxon>
        <taxon>Flavobacterium</taxon>
    </lineage>
</organism>
<dbReference type="Gene3D" id="2.60.120.10">
    <property type="entry name" value="Jelly Rolls"/>
    <property type="match status" value="1"/>
</dbReference>
<keyword evidence="2" id="KW-1185">Reference proteome</keyword>
<protein>
    <recommendedName>
        <fullName evidence="3">Cyclic nucleotide-binding domain-containing protein</fullName>
    </recommendedName>
</protein>
<accession>A0ABU9N6S4</accession>
<name>A0ABU9N6S4_9FLAO</name>
<dbReference type="Proteomes" id="UP001460072">
    <property type="component" value="Unassembled WGS sequence"/>
</dbReference>
<comment type="caution">
    <text evidence="1">The sequence shown here is derived from an EMBL/GenBank/DDBJ whole genome shotgun (WGS) entry which is preliminary data.</text>
</comment>
<sequence length="135" mass="16249">MLHNLEQFTRKYVKFTTEELFTLAHLFEPLTINQNEFIIAKNQDIVNLYFLDNGVLKSYIENNNKMHHVKFYFSPIFFSDLNAIITKKETNRNFVTVKKSDVFIAKFEDIKKLNAKSEKHNLFFKMIFKDDYMFN</sequence>
<evidence type="ECO:0008006" key="3">
    <source>
        <dbReference type="Google" id="ProtNLM"/>
    </source>
</evidence>
<dbReference type="EMBL" id="JBCGDO010000017">
    <property type="protein sequence ID" value="MEM0543405.1"/>
    <property type="molecule type" value="Genomic_DNA"/>
</dbReference>